<feature type="domain" description="AMP-dependent synthetase/ligase" evidence="3">
    <location>
        <begin position="37"/>
        <end position="412"/>
    </location>
</feature>
<dbReference type="GO" id="GO:0006631">
    <property type="term" value="P:fatty acid metabolic process"/>
    <property type="evidence" value="ECO:0007669"/>
    <property type="project" value="TreeGrafter"/>
</dbReference>
<dbReference type="RefSeq" id="WP_007261105.1">
    <property type="nucleotide sequence ID" value="NZ_AOHZ01000088.1"/>
</dbReference>
<comment type="similarity">
    <text evidence="1">Belongs to the ATP-dependent AMP-binding enzyme family.</text>
</comment>
<dbReference type="InterPro" id="IPR020845">
    <property type="entry name" value="AMP-binding_CS"/>
</dbReference>
<evidence type="ECO:0000313" key="6">
    <source>
        <dbReference type="Proteomes" id="UP000011602"/>
    </source>
</evidence>
<organism evidence="5 6">
    <name type="scientific">Natronolimnohabitans innermongolicus JCM 12255</name>
    <dbReference type="NCBI Taxonomy" id="1227499"/>
    <lineage>
        <taxon>Archaea</taxon>
        <taxon>Methanobacteriati</taxon>
        <taxon>Methanobacteriota</taxon>
        <taxon>Stenosarchaea group</taxon>
        <taxon>Halobacteria</taxon>
        <taxon>Halobacteriales</taxon>
        <taxon>Natrialbaceae</taxon>
        <taxon>Natronolimnohabitans</taxon>
    </lineage>
</organism>
<comment type="caution">
    <text evidence="5">The sequence shown here is derived from an EMBL/GenBank/DDBJ whole genome shotgun (WGS) entry which is preliminary data.</text>
</comment>
<evidence type="ECO:0000256" key="1">
    <source>
        <dbReference type="ARBA" id="ARBA00006432"/>
    </source>
</evidence>
<proteinExistence type="inferred from homology"/>
<dbReference type="PANTHER" id="PTHR43201:SF5">
    <property type="entry name" value="MEDIUM-CHAIN ACYL-COA LIGASE ACSF2, MITOCHONDRIAL"/>
    <property type="match status" value="1"/>
</dbReference>
<accession>L9WKZ4</accession>
<name>L9WKZ4_9EURY</name>
<dbReference type="Gene3D" id="3.30.300.30">
    <property type="match status" value="1"/>
</dbReference>
<dbReference type="STRING" id="1227499.C493_19246"/>
<dbReference type="Proteomes" id="UP000011602">
    <property type="component" value="Unassembled WGS sequence"/>
</dbReference>
<evidence type="ECO:0000256" key="2">
    <source>
        <dbReference type="ARBA" id="ARBA00022598"/>
    </source>
</evidence>
<dbReference type="EMBL" id="AOHZ01000088">
    <property type="protein sequence ID" value="ELY50134.1"/>
    <property type="molecule type" value="Genomic_DNA"/>
</dbReference>
<dbReference type="eggNOG" id="arCOG00856">
    <property type="taxonomic scope" value="Archaea"/>
</dbReference>
<protein>
    <submittedName>
        <fullName evidence="5">Peptide arylation enzyme</fullName>
    </submittedName>
</protein>
<evidence type="ECO:0000259" key="4">
    <source>
        <dbReference type="Pfam" id="PF13193"/>
    </source>
</evidence>
<dbReference type="Pfam" id="PF13193">
    <property type="entry name" value="AMP-binding_C"/>
    <property type="match status" value="1"/>
</dbReference>
<evidence type="ECO:0000313" key="5">
    <source>
        <dbReference type="EMBL" id="ELY50134.1"/>
    </source>
</evidence>
<dbReference type="OrthoDB" id="193284at2157"/>
<dbReference type="Pfam" id="PF00501">
    <property type="entry name" value="AMP-binding"/>
    <property type="match status" value="1"/>
</dbReference>
<dbReference type="SUPFAM" id="SSF56801">
    <property type="entry name" value="Acetyl-CoA synthetase-like"/>
    <property type="match status" value="1"/>
</dbReference>
<dbReference type="InterPro" id="IPR000873">
    <property type="entry name" value="AMP-dep_synth/lig_dom"/>
</dbReference>
<dbReference type="InterPro" id="IPR045851">
    <property type="entry name" value="AMP-bd_C_sf"/>
</dbReference>
<dbReference type="AlphaFoldDB" id="L9WKZ4"/>
<dbReference type="InterPro" id="IPR025110">
    <property type="entry name" value="AMP-bd_C"/>
</dbReference>
<dbReference type="PANTHER" id="PTHR43201">
    <property type="entry name" value="ACYL-COA SYNTHETASE"/>
    <property type="match status" value="1"/>
</dbReference>
<evidence type="ECO:0000259" key="3">
    <source>
        <dbReference type="Pfam" id="PF00501"/>
    </source>
</evidence>
<sequence length="564" mass="62844">MQLPSAEIEGYVPFPDDRAESYIEDGYWKEQPFHAVLDERAERHPDRTALVGPDRELSYAELAANSERIAASLQRETSLERLDRVVFQLPNTVEFIEAFFACSRLGVVPVMLLPRHRESEARHVIELTDAKAFFTTGSRYDLGFDFVEFVDDFADEYQDLERLVAVAGAGQQLPEHWTAFDALRSASDPEDLSPVDVNPSDPGVMLLSGGTTGLPKGIPRTHNDYVFQWGQMADAVGVEDDWIGFPSVPIGHNASLCCVVGSAFWAGATVAVEPVLKPDRLMQLIEDVGGTYSLPVPTQLVDILEHPDRESYDLSSLETLISGGQKVPPRVVYELVDEYDIGFCNIFGMAEGPLICTRPDDDVDTQANTVGRPIAPDADEVRIVGTDRQTAVDRGEQGELSVRGPGYFTGYFRTPEENAENFDDDGWFYTEDVLSVDDDGNYRVHGRIKETIIRGGENIYAPDLEDVIIEHEAIENVAVIGMPDERLGERPAAFVELRENADEVTLEDLQSYLSDRGIAVFKRPERLDVVDELPRTEVGKIAKVNLEERITEELKREGKLPDGY</sequence>
<reference evidence="5 6" key="1">
    <citation type="journal article" date="2014" name="PLoS Genet.">
        <title>Phylogenetically driven sequencing of extremely halophilic archaea reveals strategies for static and dynamic osmo-response.</title>
        <authorList>
            <person name="Becker E.A."/>
            <person name="Seitzer P.M."/>
            <person name="Tritt A."/>
            <person name="Larsen D."/>
            <person name="Krusor M."/>
            <person name="Yao A.I."/>
            <person name="Wu D."/>
            <person name="Madern D."/>
            <person name="Eisen J.A."/>
            <person name="Darling A.E."/>
            <person name="Facciotti M.T."/>
        </authorList>
    </citation>
    <scope>NUCLEOTIDE SEQUENCE [LARGE SCALE GENOMIC DNA]</scope>
    <source>
        <strain evidence="5 6">JCM 12255</strain>
    </source>
</reference>
<feature type="domain" description="AMP-binding enzyme C-terminal" evidence="4">
    <location>
        <begin position="464"/>
        <end position="540"/>
    </location>
</feature>
<dbReference type="GO" id="GO:0031956">
    <property type="term" value="F:medium-chain fatty acid-CoA ligase activity"/>
    <property type="evidence" value="ECO:0007669"/>
    <property type="project" value="TreeGrafter"/>
</dbReference>
<dbReference type="Gene3D" id="3.40.50.12780">
    <property type="entry name" value="N-terminal domain of ligase-like"/>
    <property type="match status" value="1"/>
</dbReference>
<keyword evidence="6" id="KW-1185">Reference proteome</keyword>
<keyword evidence="2" id="KW-0436">Ligase</keyword>
<dbReference type="PROSITE" id="PS00455">
    <property type="entry name" value="AMP_BINDING"/>
    <property type="match status" value="1"/>
</dbReference>
<dbReference type="PATRIC" id="fig|1227499.3.peg.3962"/>
<dbReference type="InterPro" id="IPR042099">
    <property type="entry name" value="ANL_N_sf"/>
</dbReference>
<gene>
    <name evidence="5" type="ORF">C493_19246</name>
</gene>